<evidence type="ECO:0000256" key="1">
    <source>
        <dbReference type="ARBA" id="ARBA00023002"/>
    </source>
</evidence>
<dbReference type="EC" id="1.-.-.-" evidence="3"/>
<dbReference type="SUPFAM" id="SSF50475">
    <property type="entry name" value="FMN-binding split barrel"/>
    <property type="match status" value="1"/>
</dbReference>
<comment type="caution">
    <text evidence="3">The sequence shown here is derived from an EMBL/GenBank/DDBJ whole genome shotgun (WGS) entry which is preliminary data.</text>
</comment>
<protein>
    <submittedName>
        <fullName evidence="3">PPOX class F420-dependent oxidoreductase</fullName>
        <ecNumber evidence="3">1.-.-.-</ecNumber>
    </submittedName>
</protein>
<feature type="domain" description="Pyridoxamine 5'-phosphate oxidase N-terminal" evidence="2">
    <location>
        <begin position="5"/>
        <end position="128"/>
    </location>
</feature>
<evidence type="ECO:0000259" key="2">
    <source>
        <dbReference type="Pfam" id="PF01243"/>
    </source>
</evidence>
<accession>A0ABV8GKU4</accession>
<dbReference type="InterPro" id="IPR052019">
    <property type="entry name" value="F420H2_bilvrd_red/Heme_oxyg"/>
</dbReference>
<dbReference type="Pfam" id="PF01243">
    <property type="entry name" value="PNPOx_N"/>
    <property type="match status" value="1"/>
</dbReference>
<dbReference type="PANTHER" id="PTHR35176">
    <property type="entry name" value="HEME OXYGENASE HI_0854-RELATED"/>
    <property type="match status" value="1"/>
</dbReference>
<dbReference type="RefSeq" id="WP_379532690.1">
    <property type="nucleotide sequence ID" value="NZ_JBHSBI010000023.1"/>
</dbReference>
<sequence>MTITFDEETRTLLNGKNFAIVATLNPDGSPQTSVVWVLCEGDTVLFSSTAGRHKTRNLARDSRISLTVFDTGNPYHSVEIRGTAKVSEGCAREVQLAVSHKYLGQDPPADPEGTARVVVRVIPHKIRSFSA</sequence>
<proteinExistence type="predicted"/>
<dbReference type="InterPro" id="IPR019920">
    <property type="entry name" value="F420-binding_dom_put"/>
</dbReference>
<gene>
    <name evidence="3" type="ORF">ACFOY2_36560</name>
</gene>
<reference evidence="4" key="1">
    <citation type="journal article" date="2019" name="Int. J. Syst. Evol. Microbiol.">
        <title>The Global Catalogue of Microorganisms (GCM) 10K type strain sequencing project: providing services to taxonomists for standard genome sequencing and annotation.</title>
        <authorList>
            <consortium name="The Broad Institute Genomics Platform"/>
            <consortium name="The Broad Institute Genome Sequencing Center for Infectious Disease"/>
            <person name="Wu L."/>
            <person name="Ma J."/>
        </authorList>
    </citation>
    <scope>NUCLEOTIDE SEQUENCE [LARGE SCALE GENOMIC DNA]</scope>
    <source>
        <strain evidence="4">TBRC 1276</strain>
    </source>
</reference>
<dbReference type="Proteomes" id="UP001595851">
    <property type="component" value="Unassembled WGS sequence"/>
</dbReference>
<dbReference type="EMBL" id="JBHSBI010000023">
    <property type="protein sequence ID" value="MFC4012794.1"/>
    <property type="molecule type" value="Genomic_DNA"/>
</dbReference>
<keyword evidence="1 3" id="KW-0560">Oxidoreductase</keyword>
<dbReference type="PANTHER" id="PTHR35176:SF6">
    <property type="entry name" value="HEME OXYGENASE HI_0854-RELATED"/>
    <property type="match status" value="1"/>
</dbReference>
<dbReference type="InterPro" id="IPR011576">
    <property type="entry name" value="Pyridox_Oxase_N"/>
</dbReference>
<dbReference type="NCBIfam" id="TIGR03618">
    <property type="entry name" value="Rv1155_F420"/>
    <property type="match status" value="1"/>
</dbReference>
<evidence type="ECO:0000313" key="4">
    <source>
        <dbReference type="Proteomes" id="UP001595851"/>
    </source>
</evidence>
<dbReference type="Gene3D" id="2.30.110.10">
    <property type="entry name" value="Electron Transport, Fmn-binding Protein, Chain A"/>
    <property type="match status" value="1"/>
</dbReference>
<evidence type="ECO:0000313" key="3">
    <source>
        <dbReference type="EMBL" id="MFC4012794.1"/>
    </source>
</evidence>
<dbReference type="GO" id="GO:0016491">
    <property type="term" value="F:oxidoreductase activity"/>
    <property type="evidence" value="ECO:0007669"/>
    <property type="project" value="UniProtKB-KW"/>
</dbReference>
<keyword evidence="4" id="KW-1185">Reference proteome</keyword>
<organism evidence="3 4">
    <name type="scientific">Nonomuraea purpurea</name>
    <dbReference type="NCBI Taxonomy" id="1849276"/>
    <lineage>
        <taxon>Bacteria</taxon>
        <taxon>Bacillati</taxon>
        <taxon>Actinomycetota</taxon>
        <taxon>Actinomycetes</taxon>
        <taxon>Streptosporangiales</taxon>
        <taxon>Streptosporangiaceae</taxon>
        <taxon>Nonomuraea</taxon>
    </lineage>
</organism>
<name>A0ABV8GKU4_9ACTN</name>
<dbReference type="InterPro" id="IPR012349">
    <property type="entry name" value="Split_barrel_FMN-bd"/>
</dbReference>